<evidence type="ECO:0000313" key="2">
    <source>
        <dbReference type="Proteomes" id="UP000315353"/>
    </source>
</evidence>
<accession>A0AB73B6H6</accession>
<comment type="caution">
    <text evidence="1">The sequence shown here is derived from an EMBL/GenBank/DDBJ whole genome shotgun (WGS) entry which is preliminary data.</text>
</comment>
<evidence type="ECO:0000313" key="1">
    <source>
        <dbReference type="EMBL" id="GEB97077.1"/>
    </source>
</evidence>
<organism evidence="1 2">
    <name type="scientific">Corynebacterium flavescens</name>
    <dbReference type="NCBI Taxonomy" id="28028"/>
    <lineage>
        <taxon>Bacteria</taxon>
        <taxon>Bacillati</taxon>
        <taxon>Actinomycetota</taxon>
        <taxon>Actinomycetes</taxon>
        <taxon>Mycobacteriales</taxon>
        <taxon>Corynebacteriaceae</taxon>
        <taxon>Corynebacterium</taxon>
    </lineage>
</organism>
<gene>
    <name evidence="1" type="ORF">CFL01nite_05720</name>
</gene>
<protein>
    <submittedName>
        <fullName evidence="1">Uncharacterized protein</fullName>
    </submittedName>
</protein>
<reference evidence="1 2" key="1">
    <citation type="submission" date="2019-06" db="EMBL/GenBank/DDBJ databases">
        <title>Whole genome shotgun sequence of Corynebacterium flavescens NBRC 14136.</title>
        <authorList>
            <person name="Hosoyama A."/>
            <person name="Uohara A."/>
            <person name="Ohji S."/>
            <person name="Ichikawa N."/>
        </authorList>
    </citation>
    <scope>NUCLEOTIDE SEQUENCE [LARGE SCALE GENOMIC DNA]</scope>
    <source>
        <strain evidence="1 2">NBRC 14136</strain>
    </source>
</reference>
<proteinExistence type="predicted"/>
<name>A0AB73B6H6_CORFL</name>
<dbReference type="AlphaFoldDB" id="A0AB73B6H6"/>
<dbReference type="Proteomes" id="UP000315353">
    <property type="component" value="Unassembled WGS sequence"/>
</dbReference>
<dbReference type="EMBL" id="BJNB01000005">
    <property type="protein sequence ID" value="GEB97077.1"/>
    <property type="molecule type" value="Genomic_DNA"/>
</dbReference>
<sequence>MRGPNLKPVEVCKDAFSGFGKREILGTQITFHEARCVHASVVSPSPWMKTTTCSIPMLSFLTHLLANAAAQCKQLLFPTRIPTRSTTLPRSLPRRLDALIYIQNPPASKLELSAWPGTKERIAVKRLTPLRDGENMRTHSNGQDWVVSWHHSTEKPTGPPAFA</sequence>